<protein>
    <recommendedName>
        <fullName evidence="3">FAST kinase leucine-rich domain-containing protein</fullName>
    </recommendedName>
</protein>
<dbReference type="PANTHER" id="PTHR21228:SF40">
    <property type="entry name" value="LD45607P"/>
    <property type="match status" value="1"/>
</dbReference>
<evidence type="ECO:0000313" key="1">
    <source>
        <dbReference type="EMBL" id="KAK9917636.1"/>
    </source>
</evidence>
<proteinExistence type="predicted"/>
<evidence type="ECO:0008006" key="3">
    <source>
        <dbReference type="Google" id="ProtNLM"/>
    </source>
</evidence>
<reference evidence="1 2" key="1">
    <citation type="journal article" date="2024" name="Nat. Commun.">
        <title>Phylogenomics reveals the evolutionary origins of lichenization in chlorophyte algae.</title>
        <authorList>
            <person name="Puginier C."/>
            <person name="Libourel C."/>
            <person name="Otte J."/>
            <person name="Skaloud P."/>
            <person name="Haon M."/>
            <person name="Grisel S."/>
            <person name="Petersen M."/>
            <person name="Berrin J.G."/>
            <person name="Delaux P.M."/>
            <person name="Dal Grande F."/>
            <person name="Keller J."/>
        </authorList>
    </citation>
    <scope>NUCLEOTIDE SEQUENCE [LARGE SCALE GENOMIC DNA]</scope>
    <source>
        <strain evidence="1 2">SAG 216-7</strain>
    </source>
</reference>
<dbReference type="EMBL" id="JALJOT010000002">
    <property type="protein sequence ID" value="KAK9917636.1"/>
    <property type="molecule type" value="Genomic_DNA"/>
</dbReference>
<dbReference type="InterPro" id="IPR050870">
    <property type="entry name" value="FAST_kinase"/>
</dbReference>
<dbReference type="Proteomes" id="UP001491310">
    <property type="component" value="Unassembled WGS sequence"/>
</dbReference>
<gene>
    <name evidence="1" type="ORF">WJX75_006669</name>
</gene>
<evidence type="ECO:0000313" key="2">
    <source>
        <dbReference type="Proteomes" id="UP001491310"/>
    </source>
</evidence>
<sequence length="277" mass="30386">MSTVVWAFGSLQYNPGKALLDGIAAVAVARIHDFQPQGMSMLTWGYGKLDHAPAGELLDQIAHRLEMDVSLYHHQAVSNMFYSLARLQKYNPSMCSAVETHVTTHIEDFSPQELMNILWAFVKFRFVPEQFIETLLEYVHNETRARAFRPADWAALIWGLASLGVTVSAEAMAAINNSAVEKLLSMTVPELCNVMWGLSILDECQQPLFAEGMSQLLDKHQQRSMEPRLLRQLLQASALAQAAGVPVSLPETVEKAAAKCGGMGRPAESGNPGCGAT</sequence>
<dbReference type="PANTHER" id="PTHR21228">
    <property type="entry name" value="FAST LEU-RICH DOMAIN-CONTAINING"/>
    <property type="match status" value="1"/>
</dbReference>
<accession>A0ABR2Z0Y7</accession>
<comment type="caution">
    <text evidence="1">The sequence shown here is derived from an EMBL/GenBank/DDBJ whole genome shotgun (WGS) entry which is preliminary data.</text>
</comment>
<organism evidence="1 2">
    <name type="scientific">Coccomyxa subellipsoidea</name>
    <dbReference type="NCBI Taxonomy" id="248742"/>
    <lineage>
        <taxon>Eukaryota</taxon>
        <taxon>Viridiplantae</taxon>
        <taxon>Chlorophyta</taxon>
        <taxon>core chlorophytes</taxon>
        <taxon>Trebouxiophyceae</taxon>
        <taxon>Trebouxiophyceae incertae sedis</taxon>
        <taxon>Coccomyxaceae</taxon>
        <taxon>Coccomyxa</taxon>
    </lineage>
</organism>
<name>A0ABR2Z0Y7_9CHLO</name>
<keyword evidence="2" id="KW-1185">Reference proteome</keyword>